<accession>W9RHV2</accession>
<evidence type="ECO:0000256" key="2">
    <source>
        <dbReference type="SAM" id="SignalP"/>
    </source>
</evidence>
<protein>
    <recommendedName>
        <fullName evidence="5">Secreted protein</fullName>
    </recommendedName>
</protein>
<proteinExistence type="predicted"/>
<feature type="compositionally biased region" description="Basic and acidic residues" evidence="1">
    <location>
        <begin position="71"/>
        <end position="86"/>
    </location>
</feature>
<keyword evidence="4" id="KW-1185">Reference proteome</keyword>
<organism evidence="3 4">
    <name type="scientific">Morus notabilis</name>
    <dbReference type="NCBI Taxonomy" id="981085"/>
    <lineage>
        <taxon>Eukaryota</taxon>
        <taxon>Viridiplantae</taxon>
        <taxon>Streptophyta</taxon>
        <taxon>Embryophyta</taxon>
        <taxon>Tracheophyta</taxon>
        <taxon>Spermatophyta</taxon>
        <taxon>Magnoliopsida</taxon>
        <taxon>eudicotyledons</taxon>
        <taxon>Gunneridae</taxon>
        <taxon>Pentapetalae</taxon>
        <taxon>rosids</taxon>
        <taxon>fabids</taxon>
        <taxon>Rosales</taxon>
        <taxon>Moraceae</taxon>
        <taxon>Moreae</taxon>
        <taxon>Morus</taxon>
    </lineage>
</organism>
<feature type="region of interest" description="Disordered" evidence="1">
    <location>
        <begin position="60"/>
        <end position="86"/>
    </location>
</feature>
<dbReference type="EMBL" id="KE344761">
    <property type="protein sequence ID" value="EXB77679.1"/>
    <property type="molecule type" value="Genomic_DNA"/>
</dbReference>
<name>W9RHV2_9ROSA</name>
<evidence type="ECO:0008006" key="5">
    <source>
        <dbReference type="Google" id="ProtNLM"/>
    </source>
</evidence>
<keyword evidence="2" id="KW-0732">Signal</keyword>
<feature type="chain" id="PRO_5004928350" description="Secreted protein" evidence="2">
    <location>
        <begin position="23"/>
        <end position="98"/>
    </location>
</feature>
<gene>
    <name evidence="3" type="ORF">L484_018196</name>
</gene>
<feature type="signal peptide" evidence="2">
    <location>
        <begin position="1"/>
        <end position="22"/>
    </location>
</feature>
<dbReference type="AlphaFoldDB" id="W9RHV2"/>
<evidence type="ECO:0000256" key="1">
    <source>
        <dbReference type="SAM" id="MobiDB-lite"/>
    </source>
</evidence>
<sequence length="98" mass="10760">MSKSDPKLQVLALFLAHWPLLALEFFPTGRPVRSTGHPSIGRPIRLTGHLSTGLSVELHSSVTGQPVPTETDPKQPRKPCFDPETRCGIDLTSFENSK</sequence>
<dbReference type="Proteomes" id="UP000030645">
    <property type="component" value="Unassembled WGS sequence"/>
</dbReference>
<reference evidence="4" key="1">
    <citation type="submission" date="2013-01" db="EMBL/GenBank/DDBJ databases">
        <title>Draft Genome Sequence of a Mulberry Tree, Morus notabilis C.K. Schneid.</title>
        <authorList>
            <person name="He N."/>
            <person name="Zhao S."/>
        </authorList>
    </citation>
    <scope>NUCLEOTIDE SEQUENCE</scope>
</reference>
<evidence type="ECO:0000313" key="4">
    <source>
        <dbReference type="Proteomes" id="UP000030645"/>
    </source>
</evidence>
<evidence type="ECO:0000313" key="3">
    <source>
        <dbReference type="EMBL" id="EXB77679.1"/>
    </source>
</evidence>